<accession>A0ABQ7C3M4</accession>
<dbReference type="EMBL" id="QGKV02000832">
    <property type="protein sequence ID" value="KAF3546775.1"/>
    <property type="molecule type" value="Genomic_DNA"/>
</dbReference>
<protein>
    <recommendedName>
        <fullName evidence="4">IBB domain-containing protein</fullName>
    </recommendedName>
</protein>
<feature type="compositionally biased region" description="Basic and acidic residues" evidence="1">
    <location>
        <begin position="19"/>
        <end position="48"/>
    </location>
</feature>
<sequence length="122" mass="14428">MSQSKTREKQLVSNTIENPIHERTCTDEDGELPERKSHIRLMPRDERNSNPASLLRLKDYNSRGRRIRGSKRELVEKRASERWNRRERDALATTTEVGRRRERRETKEKLEATVLCCVPQVT</sequence>
<comment type="caution">
    <text evidence="2">The sequence shown here is derived from an EMBL/GenBank/DDBJ whole genome shotgun (WGS) entry which is preliminary data.</text>
</comment>
<evidence type="ECO:0008006" key="4">
    <source>
        <dbReference type="Google" id="ProtNLM"/>
    </source>
</evidence>
<evidence type="ECO:0000313" key="2">
    <source>
        <dbReference type="EMBL" id="KAF3546775.1"/>
    </source>
</evidence>
<keyword evidence="3" id="KW-1185">Reference proteome</keyword>
<feature type="region of interest" description="Disordered" evidence="1">
    <location>
        <begin position="1"/>
        <end position="54"/>
    </location>
</feature>
<evidence type="ECO:0000256" key="1">
    <source>
        <dbReference type="SAM" id="MobiDB-lite"/>
    </source>
</evidence>
<gene>
    <name evidence="2" type="ORF">DY000_02008697</name>
</gene>
<feature type="compositionally biased region" description="Basic and acidic residues" evidence="1">
    <location>
        <begin position="1"/>
        <end position="10"/>
    </location>
</feature>
<dbReference type="Proteomes" id="UP000266723">
    <property type="component" value="Unassembled WGS sequence"/>
</dbReference>
<organism evidence="2 3">
    <name type="scientific">Brassica cretica</name>
    <name type="common">Mustard</name>
    <dbReference type="NCBI Taxonomy" id="69181"/>
    <lineage>
        <taxon>Eukaryota</taxon>
        <taxon>Viridiplantae</taxon>
        <taxon>Streptophyta</taxon>
        <taxon>Embryophyta</taxon>
        <taxon>Tracheophyta</taxon>
        <taxon>Spermatophyta</taxon>
        <taxon>Magnoliopsida</taxon>
        <taxon>eudicotyledons</taxon>
        <taxon>Gunneridae</taxon>
        <taxon>Pentapetalae</taxon>
        <taxon>rosids</taxon>
        <taxon>malvids</taxon>
        <taxon>Brassicales</taxon>
        <taxon>Brassicaceae</taxon>
        <taxon>Brassiceae</taxon>
        <taxon>Brassica</taxon>
    </lineage>
</organism>
<name>A0ABQ7C3M4_BRACR</name>
<proteinExistence type="predicted"/>
<evidence type="ECO:0000313" key="3">
    <source>
        <dbReference type="Proteomes" id="UP000266723"/>
    </source>
</evidence>
<reference evidence="2 3" key="1">
    <citation type="journal article" date="2020" name="BMC Genomics">
        <title>Intraspecific diversification of the crop wild relative Brassica cretica Lam. using demographic model selection.</title>
        <authorList>
            <person name="Kioukis A."/>
            <person name="Michalopoulou V.A."/>
            <person name="Briers L."/>
            <person name="Pirintsos S."/>
            <person name="Studholme D.J."/>
            <person name="Pavlidis P."/>
            <person name="Sarris P.F."/>
        </authorList>
    </citation>
    <scope>NUCLEOTIDE SEQUENCE [LARGE SCALE GENOMIC DNA]</scope>
    <source>
        <strain evidence="3">cv. PFS-1207/04</strain>
    </source>
</reference>